<keyword evidence="2" id="KW-0732">Signal</keyword>
<feature type="signal peptide" evidence="2">
    <location>
        <begin position="1"/>
        <end position="26"/>
    </location>
</feature>
<dbReference type="AlphaFoldDB" id="A0A060X4L0"/>
<dbReference type="Gene3D" id="2.60.40.3210">
    <property type="entry name" value="Zona pellucida, ZP-N domain"/>
    <property type="match status" value="1"/>
</dbReference>
<dbReference type="InterPro" id="IPR058876">
    <property type="entry name" value="Ig-like_ZP"/>
</dbReference>
<dbReference type="STRING" id="8022.A0A060X4L0"/>
<dbReference type="PANTHER" id="PTHR47130">
    <property type="entry name" value="SI:DKEY-19B23.11-RELATED"/>
    <property type="match status" value="1"/>
</dbReference>
<dbReference type="Pfam" id="PF26562">
    <property type="entry name" value="Ig-like"/>
    <property type="match status" value="1"/>
</dbReference>
<dbReference type="PaxDb" id="8022-A0A060X4L0"/>
<keyword evidence="1" id="KW-0472">Membrane</keyword>
<reference evidence="4" key="2">
    <citation type="submission" date="2014-03" db="EMBL/GenBank/DDBJ databases">
        <authorList>
            <person name="Genoscope - CEA"/>
        </authorList>
    </citation>
    <scope>NUCLEOTIDE SEQUENCE</scope>
</reference>
<dbReference type="Proteomes" id="UP000193380">
    <property type="component" value="Unassembled WGS sequence"/>
</dbReference>
<keyword evidence="1" id="KW-1133">Transmembrane helix</keyword>
<dbReference type="Pfam" id="PF23344">
    <property type="entry name" value="ZP-N"/>
    <property type="match status" value="1"/>
</dbReference>
<evidence type="ECO:0000256" key="2">
    <source>
        <dbReference type="SAM" id="SignalP"/>
    </source>
</evidence>
<dbReference type="PANTHER" id="PTHR47130:SF1">
    <property type="entry name" value="ZP DOMAIN-CONTAINING PROTEIN"/>
    <property type="match status" value="1"/>
</dbReference>
<evidence type="ECO:0000313" key="4">
    <source>
        <dbReference type="EMBL" id="CDQ74406.1"/>
    </source>
</evidence>
<organism evidence="4 5">
    <name type="scientific">Oncorhynchus mykiss</name>
    <name type="common">Rainbow trout</name>
    <name type="synonym">Salmo gairdneri</name>
    <dbReference type="NCBI Taxonomy" id="8022"/>
    <lineage>
        <taxon>Eukaryota</taxon>
        <taxon>Metazoa</taxon>
        <taxon>Chordata</taxon>
        <taxon>Craniata</taxon>
        <taxon>Vertebrata</taxon>
        <taxon>Euteleostomi</taxon>
        <taxon>Actinopterygii</taxon>
        <taxon>Neopterygii</taxon>
        <taxon>Teleostei</taxon>
        <taxon>Protacanthopterygii</taxon>
        <taxon>Salmoniformes</taxon>
        <taxon>Salmonidae</taxon>
        <taxon>Salmoninae</taxon>
        <taxon>Oncorhynchus</taxon>
    </lineage>
</organism>
<protein>
    <recommendedName>
        <fullName evidence="3">ZP domain-containing protein</fullName>
    </recommendedName>
</protein>
<dbReference type="InterPro" id="IPR001507">
    <property type="entry name" value="ZP_dom"/>
</dbReference>
<proteinExistence type="predicted"/>
<dbReference type="Pfam" id="PF23736">
    <property type="entry name" value="Ig_ZP2"/>
    <property type="match status" value="1"/>
</dbReference>
<evidence type="ECO:0000313" key="5">
    <source>
        <dbReference type="Proteomes" id="UP000193380"/>
    </source>
</evidence>
<dbReference type="InterPro" id="IPR055356">
    <property type="entry name" value="ZP-N"/>
</dbReference>
<dbReference type="InterPro" id="IPR057638">
    <property type="entry name" value="Ig_ZP2_2nd"/>
</dbReference>
<name>A0A060X4L0_ONCMY</name>
<feature type="transmembrane region" description="Helical" evidence="1">
    <location>
        <begin position="731"/>
        <end position="754"/>
    </location>
</feature>
<gene>
    <name evidence="4" type="ORF">GSONMT00039876001</name>
</gene>
<keyword evidence="1" id="KW-0812">Transmembrane</keyword>
<feature type="chain" id="PRO_5001590647" description="ZP domain-containing protein" evidence="2">
    <location>
        <begin position="27"/>
        <end position="782"/>
    </location>
</feature>
<evidence type="ECO:0000259" key="3">
    <source>
        <dbReference type="PROSITE" id="PS51034"/>
    </source>
</evidence>
<dbReference type="EMBL" id="FR904971">
    <property type="protein sequence ID" value="CDQ74406.1"/>
    <property type="molecule type" value="Genomic_DNA"/>
</dbReference>
<evidence type="ECO:0000256" key="1">
    <source>
        <dbReference type="SAM" id="Phobius"/>
    </source>
</evidence>
<dbReference type="PROSITE" id="PS51034">
    <property type="entry name" value="ZP_2"/>
    <property type="match status" value="1"/>
</dbReference>
<accession>A0A060X4L0</accession>
<feature type="domain" description="ZP" evidence="3">
    <location>
        <begin position="596"/>
        <end position="782"/>
    </location>
</feature>
<reference evidence="4" key="1">
    <citation type="journal article" date="2014" name="Nat. Commun.">
        <title>The rainbow trout genome provides novel insights into evolution after whole-genome duplication in vertebrates.</title>
        <authorList>
            <person name="Berthelot C."/>
            <person name="Brunet F."/>
            <person name="Chalopin D."/>
            <person name="Juanchich A."/>
            <person name="Bernard M."/>
            <person name="Noel B."/>
            <person name="Bento P."/>
            <person name="Da Silva C."/>
            <person name="Labadie K."/>
            <person name="Alberti A."/>
            <person name="Aury J.M."/>
            <person name="Louis A."/>
            <person name="Dehais P."/>
            <person name="Bardou P."/>
            <person name="Montfort J."/>
            <person name="Klopp C."/>
            <person name="Cabau C."/>
            <person name="Gaspin C."/>
            <person name="Thorgaard G.H."/>
            <person name="Boussaha M."/>
            <person name="Quillet E."/>
            <person name="Guyomard R."/>
            <person name="Galiana D."/>
            <person name="Bobe J."/>
            <person name="Volff J.N."/>
            <person name="Genet C."/>
            <person name="Wincker P."/>
            <person name="Jaillon O."/>
            <person name="Roest Crollius H."/>
            <person name="Guiguen Y."/>
        </authorList>
    </citation>
    <scope>NUCLEOTIDE SEQUENCE [LARGE SCALE GENOMIC DNA]</scope>
</reference>
<sequence length="782" mass="87802">MTIPCTMKVRAIKIILCILLLCATLSTPTPVPVGTFRSECHERHFWLFVRSGFLGIMSRFDVQDHQGVHFLSGRKATECGYTMLFNPHGDLVFRASFLACHVNNQGDSEFRLKVWLVTRQVNGRDLGYPFLLHCSAQWPWGFRELVCEESYMEVSINGPVPAALHSGQEKKEVGKSGMMFHRPGHTKEEVRPRTMTEASALGYHISESGSRIILRCPYSSPLSYTIKEKGVELEVVNATILYPHQGKVLAIDATVACSMNEATVDGTHLLWPVPHVLSPLVHGRFRDRGMRIGVETLALSESVIKDRGYEINLRDGVVEVSVPFGAEGTHIKSGVLEGQYSQSLSVDLFYMHQWEDDRWPLTQHRSFRFLKTAYVPRTPILTDNTISSQKLFSVSLGVFPPDVSLHNVTGGREGDALSWVQVPYPNGSHSYQLHAPFSHSSVLQKYIDGGYRRYTLPLTFSLTISPHGEVFYHNATIVSDVQEQTAPEPPRLEGKCTERGLLVLLHYGALERSWELFIGDRRLDWELVEMGGFTVETEEDYFSVEIPLYSPDMTYEEVSLQGVVGRLEVSVVDIDTLKVENSLIHRCTFRVRELLVCLPEGRMVVVTDTSRTIPPTQPKHTTLLDPSCVPQETDSVRALFNFSMDSCGTIATVEGDFLVYENQVLFPKELITTDDPPSHRDSPYRLTIQCRYPAIDTGIVSIEHPVHPTFALSPMLPLKHTQREASRSGQYVAVVCVAIVVMGALIAATLKMLCCPIKITCTRKVLMVKQFIVYPTRGKCLN</sequence>